<dbReference type="InterPro" id="IPR002792">
    <property type="entry name" value="TRAM_dom"/>
</dbReference>
<keyword evidence="2" id="KW-0540">Nuclease</keyword>
<feature type="domain" description="TRAM" evidence="6">
    <location>
        <begin position="223"/>
        <end position="284"/>
    </location>
</feature>
<gene>
    <name evidence="7" type="ORF">UU56_C0026G0005</name>
</gene>
<dbReference type="InterPro" id="IPR052041">
    <property type="entry name" value="Nucleic_acid_metab_PIN/TRAM"/>
</dbReference>
<evidence type="ECO:0000313" key="7">
    <source>
        <dbReference type="EMBL" id="KKS02895.1"/>
    </source>
</evidence>
<evidence type="ECO:0000256" key="3">
    <source>
        <dbReference type="ARBA" id="ARBA00022801"/>
    </source>
</evidence>
<sequence length="295" mass="32067">MKLKFLLRPALTVVFGFIGALVARSGTPPVIFAATGDYFLIVAVLAFAILGFILPDILELAGRAGITALSHQIASYLQTARKKVRKGSKITKYANAMVVDTSALIDGRLVDIVKTGFIYGTFLIIPSVVSELHRLADNPSELKRVKGRRGLESLSSLQLDKNIKVEMLSFEPDNQTVDDKLVKLASSIRAKIITVDFNLNRVAKVKKVAVLNLNELANAVKTAVLPSEQLRIQINAVGKEKNQGVGYLADGTMVVVEDAANLKGKTVDVEVLRVLQTVAGKMIFARRANNANERE</sequence>
<name>A0A0G0VPK5_9BACT</name>
<protein>
    <submittedName>
        <fullName evidence="7">PilT domain-containing protein</fullName>
    </submittedName>
</protein>
<dbReference type="AlphaFoldDB" id="A0A0G0VPK5"/>
<reference evidence="7 8" key="1">
    <citation type="journal article" date="2015" name="Nature">
        <title>rRNA introns, odd ribosomes, and small enigmatic genomes across a large radiation of phyla.</title>
        <authorList>
            <person name="Brown C.T."/>
            <person name="Hug L.A."/>
            <person name="Thomas B.C."/>
            <person name="Sharon I."/>
            <person name="Castelle C.J."/>
            <person name="Singh A."/>
            <person name="Wilkins M.J."/>
            <person name="Williams K.H."/>
            <person name="Banfield J.F."/>
        </authorList>
    </citation>
    <scope>NUCLEOTIDE SEQUENCE [LARGE SCALE GENOMIC DNA]</scope>
</reference>
<dbReference type="EMBL" id="LCBC01000026">
    <property type="protein sequence ID" value="KKS02895.1"/>
    <property type="molecule type" value="Genomic_DNA"/>
</dbReference>
<dbReference type="SUPFAM" id="SSF88723">
    <property type="entry name" value="PIN domain-like"/>
    <property type="match status" value="1"/>
</dbReference>
<dbReference type="GO" id="GO:0016787">
    <property type="term" value="F:hydrolase activity"/>
    <property type="evidence" value="ECO:0007669"/>
    <property type="project" value="UniProtKB-KW"/>
</dbReference>
<evidence type="ECO:0000256" key="2">
    <source>
        <dbReference type="ARBA" id="ARBA00022722"/>
    </source>
</evidence>
<keyword evidence="5" id="KW-0472">Membrane</keyword>
<evidence type="ECO:0000259" key="6">
    <source>
        <dbReference type="PROSITE" id="PS50926"/>
    </source>
</evidence>
<accession>A0A0G0VPK5</accession>
<evidence type="ECO:0000256" key="1">
    <source>
        <dbReference type="ARBA" id="ARBA00001946"/>
    </source>
</evidence>
<dbReference type="PANTHER" id="PTHR11603">
    <property type="entry name" value="AAA FAMILY ATPASE"/>
    <property type="match status" value="1"/>
</dbReference>
<keyword evidence="3" id="KW-0378">Hydrolase</keyword>
<proteinExistence type="predicted"/>
<evidence type="ECO:0000256" key="5">
    <source>
        <dbReference type="SAM" id="Phobius"/>
    </source>
</evidence>
<dbReference type="InterPro" id="IPR029060">
    <property type="entry name" value="PIN-like_dom_sf"/>
</dbReference>
<keyword evidence="5" id="KW-0812">Transmembrane</keyword>
<evidence type="ECO:0000256" key="4">
    <source>
        <dbReference type="ARBA" id="ARBA00022842"/>
    </source>
</evidence>
<dbReference type="PROSITE" id="PS50926">
    <property type="entry name" value="TRAM"/>
    <property type="match status" value="1"/>
</dbReference>
<organism evidence="7 8">
    <name type="scientific">Candidatus Curtissbacteria bacterium GW2011_GWA2_41_24</name>
    <dbReference type="NCBI Taxonomy" id="1618411"/>
    <lineage>
        <taxon>Bacteria</taxon>
        <taxon>Candidatus Curtissiibacteriota</taxon>
    </lineage>
</organism>
<dbReference type="Gene3D" id="3.40.50.1010">
    <property type="entry name" value="5'-nuclease"/>
    <property type="match status" value="1"/>
</dbReference>
<dbReference type="GO" id="GO:0004518">
    <property type="term" value="F:nuclease activity"/>
    <property type="evidence" value="ECO:0007669"/>
    <property type="project" value="UniProtKB-KW"/>
</dbReference>
<dbReference type="PATRIC" id="fig|1618411.3.peg.1110"/>
<evidence type="ECO:0000313" key="8">
    <source>
        <dbReference type="Proteomes" id="UP000034493"/>
    </source>
</evidence>
<comment type="cofactor">
    <cofactor evidence="1">
        <name>Mg(2+)</name>
        <dbReference type="ChEBI" id="CHEBI:18420"/>
    </cofactor>
</comment>
<dbReference type="Proteomes" id="UP000034493">
    <property type="component" value="Unassembled WGS sequence"/>
</dbReference>
<dbReference type="PANTHER" id="PTHR11603:SF147">
    <property type="entry name" value="MEMBRANE PROTEIN"/>
    <property type="match status" value="1"/>
</dbReference>
<keyword evidence="5" id="KW-1133">Transmembrane helix</keyword>
<dbReference type="CDD" id="cd09877">
    <property type="entry name" value="PIN_YacL-like"/>
    <property type="match status" value="1"/>
</dbReference>
<comment type="caution">
    <text evidence="7">The sequence shown here is derived from an EMBL/GenBank/DDBJ whole genome shotgun (WGS) entry which is preliminary data.</text>
</comment>
<keyword evidence="4" id="KW-0460">Magnesium</keyword>
<feature type="transmembrane region" description="Helical" evidence="5">
    <location>
        <begin position="35"/>
        <end position="54"/>
    </location>
</feature>
<dbReference type="Pfam" id="PF01938">
    <property type="entry name" value="TRAM"/>
    <property type="match status" value="1"/>
</dbReference>